<evidence type="ECO:0000256" key="2">
    <source>
        <dbReference type="ARBA" id="ARBA00023067"/>
    </source>
</evidence>
<keyword evidence="2" id="KW-0226">DNA condensation</keyword>
<reference evidence="5 6" key="1">
    <citation type="submission" date="2015-01" db="EMBL/GenBank/DDBJ databases">
        <title>Comparative genomics of non-oral Prevotella species.</title>
        <authorList>
            <person name="Accetto T."/>
            <person name="Nograsek B."/>
            <person name="Avgustin G."/>
        </authorList>
    </citation>
    <scope>NUCLEOTIDE SEQUENCE [LARGE SCALE GENOMIC DNA]</scope>
    <source>
        <strain evidence="5 6">P5-119</strain>
    </source>
</reference>
<keyword evidence="6" id="KW-1185">Reference proteome</keyword>
<dbReference type="SMART" id="SM00411">
    <property type="entry name" value="BHL"/>
    <property type="match status" value="1"/>
</dbReference>
<evidence type="ECO:0000256" key="4">
    <source>
        <dbReference type="RuleBase" id="RU003939"/>
    </source>
</evidence>
<dbReference type="InterPro" id="IPR010992">
    <property type="entry name" value="IHF-like_DNA-bd_dom_sf"/>
</dbReference>
<name>A0A0D0ISQ7_9BACT</name>
<dbReference type="Pfam" id="PF00216">
    <property type="entry name" value="Bac_DNA_binding"/>
    <property type="match status" value="1"/>
</dbReference>
<dbReference type="RefSeq" id="WP_042519656.1">
    <property type="nucleotide sequence ID" value="NZ_JXQK01000065.1"/>
</dbReference>
<dbReference type="GO" id="GO:0030527">
    <property type="term" value="F:structural constituent of chromatin"/>
    <property type="evidence" value="ECO:0007669"/>
    <property type="project" value="InterPro"/>
</dbReference>
<dbReference type="CDD" id="cd13832">
    <property type="entry name" value="IHF"/>
    <property type="match status" value="1"/>
</dbReference>
<evidence type="ECO:0000313" key="5">
    <source>
        <dbReference type="EMBL" id="KIP61601.1"/>
    </source>
</evidence>
<dbReference type="GO" id="GO:0030261">
    <property type="term" value="P:chromosome condensation"/>
    <property type="evidence" value="ECO:0007669"/>
    <property type="project" value="UniProtKB-KW"/>
</dbReference>
<dbReference type="PANTHER" id="PTHR33175">
    <property type="entry name" value="DNA-BINDING PROTEIN HU"/>
    <property type="match status" value="1"/>
</dbReference>
<dbReference type="STRING" id="1602171.ST44_09445"/>
<dbReference type="EMBL" id="JXQK01000065">
    <property type="protein sequence ID" value="KIP61601.1"/>
    <property type="molecule type" value="Genomic_DNA"/>
</dbReference>
<proteinExistence type="inferred from homology"/>
<evidence type="ECO:0000313" key="6">
    <source>
        <dbReference type="Proteomes" id="UP000032046"/>
    </source>
</evidence>
<dbReference type="Gene3D" id="4.10.520.10">
    <property type="entry name" value="IHF-like DNA-binding proteins"/>
    <property type="match status" value="1"/>
</dbReference>
<dbReference type="Proteomes" id="UP000032046">
    <property type="component" value="Unassembled WGS sequence"/>
</dbReference>
<comment type="caution">
    <text evidence="5">The sequence shown here is derived from an EMBL/GenBank/DDBJ whole genome shotgun (WGS) entry which is preliminary data.</text>
</comment>
<organism evidence="5 6">
    <name type="scientific">Prevotella pectinovora</name>
    <dbReference type="NCBI Taxonomy" id="1602169"/>
    <lineage>
        <taxon>Bacteria</taxon>
        <taxon>Pseudomonadati</taxon>
        <taxon>Bacteroidota</taxon>
        <taxon>Bacteroidia</taxon>
        <taxon>Bacteroidales</taxon>
        <taxon>Prevotellaceae</taxon>
        <taxon>Prevotella</taxon>
    </lineage>
</organism>
<gene>
    <name evidence="5" type="ORF">ST44_09445</name>
</gene>
<dbReference type="GO" id="GO:0003677">
    <property type="term" value="F:DNA binding"/>
    <property type="evidence" value="ECO:0007669"/>
    <property type="project" value="UniProtKB-KW"/>
</dbReference>
<dbReference type="GO" id="GO:0005829">
    <property type="term" value="C:cytosol"/>
    <property type="evidence" value="ECO:0007669"/>
    <property type="project" value="TreeGrafter"/>
</dbReference>
<dbReference type="SUPFAM" id="SSF47729">
    <property type="entry name" value="IHF-like DNA-binding proteins"/>
    <property type="match status" value="1"/>
</dbReference>
<dbReference type="AlphaFoldDB" id="A0A0D0ISQ7"/>
<accession>A0A0D0ISQ7</accession>
<comment type="similarity">
    <text evidence="1 4">Belongs to the bacterial histone-like protein family.</text>
</comment>
<sequence length="95" mass="10745">MNNKSFISEVANRTGMDSEDAQMFAYTLVDVMNECFQKGDVVSFSNFGSFEVKKRMERIMVSPNSKKRMLVPPKLVLSFKPSSTIKEKIKNGGLQ</sequence>
<protein>
    <submittedName>
        <fullName evidence="5">DNA-binding protein</fullName>
    </submittedName>
</protein>
<dbReference type="InterPro" id="IPR000119">
    <property type="entry name" value="Hist_DNA-bd"/>
</dbReference>
<dbReference type="PANTHER" id="PTHR33175:SF3">
    <property type="entry name" value="DNA-BINDING PROTEIN HU-BETA"/>
    <property type="match status" value="1"/>
</dbReference>
<evidence type="ECO:0000256" key="1">
    <source>
        <dbReference type="ARBA" id="ARBA00010529"/>
    </source>
</evidence>
<keyword evidence="3 5" id="KW-0238">DNA-binding</keyword>
<evidence type="ECO:0000256" key="3">
    <source>
        <dbReference type="ARBA" id="ARBA00023125"/>
    </source>
</evidence>